<evidence type="ECO:0000313" key="3">
    <source>
        <dbReference type="Proteomes" id="UP000596329"/>
    </source>
</evidence>
<dbReference type="AlphaFoldDB" id="A0A7U2NEA4"/>
<gene>
    <name evidence="2" type="ORF">H0H26_11775</name>
</gene>
<protein>
    <submittedName>
        <fullName evidence="2">Helix-turn-helix transcriptional regulator</fullName>
    </submittedName>
</protein>
<evidence type="ECO:0000313" key="2">
    <source>
        <dbReference type="EMBL" id="QRE03551.1"/>
    </source>
</evidence>
<name>A0A7U2NEA4_FLAPS</name>
<dbReference type="RefSeq" id="WP_203095886.1">
    <property type="nucleotide sequence ID" value="NZ_CP059075.1"/>
</dbReference>
<dbReference type="SMART" id="SM00530">
    <property type="entry name" value="HTH_XRE"/>
    <property type="match status" value="1"/>
</dbReference>
<sequence>MNINPINEDEQWKLLIFSLNEIRIKKNISCLKISELSGKAPNHVSRFFSCKYKPTLQTFLKIAKAIGVNFFFEDKESKTDLNLAIERAMEALGRRTDKL</sequence>
<dbReference type="InterPro" id="IPR010982">
    <property type="entry name" value="Lambda_DNA-bd_dom_sf"/>
</dbReference>
<feature type="domain" description="HTH cro/C1-type" evidence="1">
    <location>
        <begin position="19"/>
        <end position="71"/>
    </location>
</feature>
<dbReference type="Gene3D" id="1.10.260.40">
    <property type="entry name" value="lambda repressor-like DNA-binding domains"/>
    <property type="match status" value="1"/>
</dbReference>
<evidence type="ECO:0000259" key="1">
    <source>
        <dbReference type="PROSITE" id="PS50943"/>
    </source>
</evidence>
<organism evidence="2 3">
    <name type="scientific">Flavobacterium psychrophilum</name>
    <dbReference type="NCBI Taxonomy" id="96345"/>
    <lineage>
        <taxon>Bacteria</taxon>
        <taxon>Pseudomonadati</taxon>
        <taxon>Bacteroidota</taxon>
        <taxon>Flavobacteriia</taxon>
        <taxon>Flavobacteriales</taxon>
        <taxon>Flavobacteriaceae</taxon>
        <taxon>Flavobacterium</taxon>
    </lineage>
</organism>
<dbReference type="GO" id="GO:0003677">
    <property type="term" value="F:DNA binding"/>
    <property type="evidence" value="ECO:0007669"/>
    <property type="project" value="InterPro"/>
</dbReference>
<dbReference type="PROSITE" id="PS50943">
    <property type="entry name" value="HTH_CROC1"/>
    <property type="match status" value="1"/>
</dbReference>
<accession>A0A7U2NEA4</accession>
<dbReference type="Pfam" id="PF01381">
    <property type="entry name" value="HTH_3"/>
    <property type="match status" value="1"/>
</dbReference>
<dbReference type="Proteomes" id="UP000596329">
    <property type="component" value="Chromosome"/>
</dbReference>
<dbReference type="InterPro" id="IPR001387">
    <property type="entry name" value="Cro/C1-type_HTH"/>
</dbReference>
<dbReference type="EMBL" id="CP059075">
    <property type="protein sequence ID" value="QRE03551.1"/>
    <property type="molecule type" value="Genomic_DNA"/>
</dbReference>
<reference evidence="2 3" key="1">
    <citation type="submission" date="2020-07" db="EMBL/GenBank/DDBJ databases">
        <title>Genomic characterization of Flavobacterium psychrophilum strains.</title>
        <authorList>
            <person name="Castillo D."/>
            <person name="Jorgensen J."/>
            <person name="Middelboe M."/>
        </authorList>
    </citation>
    <scope>NUCLEOTIDE SEQUENCE [LARGE SCALE GENOMIC DNA]</scope>
    <source>
        <strain evidence="2 3">FPS-R7</strain>
    </source>
</reference>
<dbReference type="SUPFAM" id="SSF47413">
    <property type="entry name" value="lambda repressor-like DNA-binding domains"/>
    <property type="match status" value="1"/>
</dbReference>
<dbReference type="CDD" id="cd00093">
    <property type="entry name" value="HTH_XRE"/>
    <property type="match status" value="1"/>
</dbReference>
<proteinExistence type="predicted"/>